<dbReference type="KEGG" id="samy:DB32_005778"/>
<feature type="transmembrane region" description="Helical" evidence="13">
    <location>
        <begin position="12"/>
        <end position="35"/>
    </location>
</feature>
<dbReference type="EMBL" id="CP011125">
    <property type="protein sequence ID" value="AKF08629.1"/>
    <property type="molecule type" value="Genomic_DNA"/>
</dbReference>
<reference evidence="15 16" key="1">
    <citation type="submission" date="2015-03" db="EMBL/GenBank/DDBJ databases">
        <title>Genome assembly of Sandaracinus amylolyticus DSM 53668.</title>
        <authorList>
            <person name="Sharma G."/>
            <person name="Subramanian S."/>
        </authorList>
    </citation>
    <scope>NUCLEOTIDE SEQUENCE [LARGE SCALE GENOMIC DNA]</scope>
    <source>
        <strain evidence="15 16">DSM 53668</strain>
    </source>
</reference>
<keyword evidence="7 10" id="KW-0472">Membrane</keyword>
<keyword evidence="16" id="KW-1185">Reference proteome</keyword>
<dbReference type="AlphaFoldDB" id="A0A0F6SGG0"/>
<dbReference type="PROSITE" id="PS52016">
    <property type="entry name" value="TONB_DEPENDENT_REC_3"/>
    <property type="match status" value="1"/>
</dbReference>
<evidence type="ECO:0000256" key="7">
    <source>
        <dbReference type="ARBA" id="ARBA00023136"/>
    </source>
</evidence>
<keyword evidence="9 10" id="KW-0998">Cell outer membrane</keyword>
<keyword evidence="15" id="KW-0689">Ribosomal protein</keyword>
<dbReference type="Pfam" id="PF07715">
    <property type="entry name" value="Plug"/>
    <property type="match status" value="1"/>
</dbReference>
<dbReference type="SUPFAM" id="SSF56935">
    <property type="entry name" value="Porins"/>
    <property type="match status" value="1"/>
</dbReference>
<evidence type="ECO:0000256" key="6">
    <source>
        <dbReference type="ARBA" id="ARBA00023077"/>
    </source>
</evidence>
<keyword evidence="6 11" id="KW-0798">TonB box</keyword>
<gene>
    <name evidence="15" type="ORF">DB32_005778</name>
</gene>
<comment type="similarity">
    <text evidence="10 11">Belongs to the TonB-dependent receptor family.</text>
</comment>
<dbReference type="Proteomes" id="UP000034883">
    <property type="component" value="Chromosome"/>
</dbReference>
<evidence type="ECO:0000256" key="4">
    <source>
        <dbReference type="ARBA" id="ARBA00022692"/>
    </source>
</evidence>
<accession>A0A0F6SGG0</accession>
<comment type="subcellular location">
    <subcellularLocation>
        <location evidence="1 10">Cell outer membrane</location>
        <topology evidence="1 10">Multi-pass membrane protein</topology>
    </subcellularLocation>
</comment>
<protein>
    <submittedName>
        <fullName evidence="15">LSU ribosomal protein L25p</fullName>
    </submittedName>
</protein>
<dbReference type="GO" id="GO:0015344">
    <property type="term" value="F:siderophore uptake transmembrane transporter activity"/>
    <property type="evidence" value="ECO:0007669"/>
    <property type="project" value="TreeGrafter"/>
</dbReference>
<evidence type="ECO:0000256" key="1">
    <source>
        <dbReference type="ARBA" id="ARBA00004571"/>
    </source>
</evidence>
<feature type="transmembrane region" description="Helical" evidence="13">
    <location>
        <begin position="68"/>
        <end position="87"/>
    </location>
</feature>
<dbReference type="Gene3D" id="2.40.170.20">
    <property type="entry name" value="TonB-dependent receptor, beta-barrel domain"/>
    <property type="match status" value="1"/>
</dbReference>
<dbReference type="GO" id="GO:0044718">
    <property type="term" value="P:siderophore transmembrane transport"/>
    <property type="evidence" value="ECO:0007669"/>
    <property type="project" value="TreeGrafter"/>
</dbReference>
<dbReference type="Gene3D" id="2.170.130.10">
    <property type="entry name" value="TonB-dependent receptor, plug domain"/>
    <property type="match status" value="1"/>
</dbReference>
<keyword evidence="15" id="KW-0687">Ribonucleoprotein</keyword>
<evidence type="ECO:0000256" key="9">
    <source>
        <dbReference type="ARBA" id="ARBA00023237"/>
    </source>
</evidence>
<feature type="transmembrane region" description="Helical" evidence="13">
    <location>
        <begin position="41"/>
        <end position="61"/>
    </location>
</feature>
<dbReference type="STRING" id="927083.DB32_005778"/>
<dbReference type="GO" id="GO:0009279">
    <property type="term" value="C:cell outer membrane"/>
    <property type="evidence" value="ECO:0007669"/>
    <property type="project" value="UniProtKB-SubCell"/>
</dbReference>
<evidence type="ECO:0000259" key="14">
    <source>
        <dbReference type="PROSITE" id="PS50206"/>
    </source>
</evidence>
<evidence type="ECO:0000256" key="11">
    <source>
        <dbReference type="RuleBase" id="RU003357"/>
    </source>
</evidence>
<evidence type="ECO:0000313" key="15">
    <source>
        <dbReference type="EMBL" id="AKF08629.1"/>
    </source>
</evidence>
<dbReference type="InterPro" id="IPR039426">
    <property type="entry name" value="TonB-dep_rcpt-like"/>
</dbReference>
<name>A0A0F6SGG0_9BACT</name>
<keyword evidence="5" id="KW-0732">Signal</keyword>
<dbReference type="InterPro" id="IPR036942">
    <property type="entry name" value="Beta-barrel_TonB_sf"/>
</dbReference>
<evidence type="ECO:0000256" key="3">
    <source>
        <dbReference type="ARBA" id="ARBA00022452"/>
    </source>
</evidence>
<keyword evidence="8" id="KW-0675">Receptor</keyword>
<evidence type="ECO:0000256" key="10">
    <source>
        <dbReference type="PROSITE-ProRule" id="PRU01360"/>
    </source>
</evidence>
<proteinExistence type="inferred from homology"/>
<keyword evidence="2 10" id="KW-0813">Transport</keyword>
<dbReference type="GO" id="GO:0005840">
    <property type="term" value="C:ribosome"/>
    <property type="evidence" value="ECO:0007669"/>
    <property type="project" value="UniProtKB-KW"/>
</dbReference>
<evidence type="ECO:0000256" key="12">
    <source>
        <dbReference type="SAM" id="MobiDB-lite"/>
    </source>
</evidence>
<dbReference type="PANTHER" id="PTHR30069:SF29">
    <property type="entry name" value="HEMOGLOBIN AND HEMOGLOBIN-HAPTOGLOBIN-BINDING PROTEIN 1-RELATED"/>
    <property type="match status" value="1"/>
</dbReference>
<evidence type="ECO:0000256" key="2">
    <source>
        <dbReference type="ARBA" id="ARBA00022448"/>
    </source>
</evidence>
<evidence type="ECO:0000256" key="13">
    <source>
        <dbReference type="SAM" id="Phobius"/>
    </source>
</evidence>
<evidence type="ECO:0000256" key="5">
    <source>
        <dbReference type="ARBA" id="ARBA00022729"/>
    </source>
</evidence>
<feature type="domain" description="Rhodanese" evidence="14">
    <location>
        <begin position="64"/>
        <end position="95"/>
    </location>
</feature>
<evidence type="ECO:0000313" key="16">
    <source>
        <dbReference type="Proteomes" id="UP000034883"/>
    </source>
</evidence>
<feature type="compositionally biased region" description="Acidic residues" evidence="12">
    <location>
        <begin position="112"/>
        <end position="154"/>
    </location>
</feature>
<dbReference type="InterPro" id="IPR012910">
    <property type="entry name" value="Plug_dom"/>
</dbReference>
<keyword evidence="13" id="KW-1133">Transmembrane helix</keyword>
<dbReference type="InterPro" id="IPR001763">
    <property type="entry name" value="Rhodanese-like_dom"/>
</dbReference>
<dbReference type="PANTHER" id="PTHR30069">
    <property type="entry name" value="TONB-DEPENDENT OUTER MEMBRANE RECEPTOR"/>
    <property type="match status" value="1"/>
</dbReference>
<keyword evidence="4 10" id="KW-0812">Transmembrane</keyword>
<dbReference type="InterPro" id="IPR037066">
    <property type="entry name" value="Plug_dom_sf"/>
</dbReference>
<keyword evidence="3 10" id="KW-1134">Transmembrane beta strand</keyword>
<sequence length="840" mass="91993">MTHRLVVAARATVALVGTLPLATLAGIALALFAPAPEDVRIALGIVMTIPLWVVAMCLAYLDDRAWRAALALGAATAVLAGSVAAFAQDAAPTEEVVADDEAPPADDRAPVEDDAAPVEDDAAPVEDDAAPVEDDAAPVEDDAAPVEDDAAPVEDDEAWGDDLLTDDVVVSATSEADELAQSADSVRIVAIDEVRAQSADMGEVLARSEGVSVRRSGGLGSTARLCIHGICDSGIRYFLDGVPLELAGFGLGVSNVPVNMVERVEIYRGAVPVRLGTDALGGVINLVRPSRYYGLHAGGYVQTGSWGTYRLFTEAGTRHDESGLYASASAFYDRADNDYPIDVEVADSRGRLSDARVRRFHDRYEAYGIAVEAGLAGVSFADRLSIRGFLSEYDRDLQNNVVMTVPYGEAVYGEVSWGGLLRYQHEIVPGLSIDTFVGYTRRDISFTDASPWVYDWYGNRVRARRTVGEIGTRPTDQSVWEDAVPARLNLSWQIAPEHRVHLNVTPTYTTRSGDERIESNPGGRDPLTARRDLFTMVSGLEYHLSLLERVLENQIFVKDYVYIASSEEVLPGFTFVERRRESHDIGIGDGLRWRILPELFVRGTYELATRLPAPYEVFGDGVLVGPNLDLSPERSHNGTLEVALDVRDTPIGAIEAEAAGFVRWRQNMIVLLGNDRVLTYQNVYEALAIGAEASLAWTSPGDWVRLAGNATYLEDRNSSEEGTFGDFAGDRIPNRPFFFANFSADLRAHDLFGNDELTLSWRGRYVHEFFRGWESQGRREYKQTVPSQLAQDLALTYTVLGPPRVSATIEMTNITDERLFDFFGAQRPGRAGFVKLSIDY</sequence>
<dbReference type="PROSITE" id="PS50206">
    <property type="entry name" value="RHODANESE_3"/>
    <property type="match status" value="1"/>
</dbReference>
<evidence type="ECO:0000256" key="8">
    <source>
        <dbReference type="ARBA" id="ARBA00023170"/>
    </source>
</evidence>
<feature type="region of interest" description="Disordered" evidence="12">
    <location>
        <begin position="92"/>
        <end position="154"/>
    </location>
</feature>
<dbReference type="RefSeq" id="WP_169791588.1">
    <property type="nucleotide sequence ID" value="NZ_CP011125.1"/>
</dbReference>
<dbReference type="Pfam" id="PF00593">
    <property type="entry name" value="TonB_dep_Rec_b-barrel"/>
    <property type="match status" value="1"/>
</dbReference>
<organism evidence="15 16">
    <name type="scientific">Sandaracinus amylolyticus</name>
    <dbReference type="NCBI Taxonomy" id="927083"/>
    <lineage>
        <taxon>Bacteria</taxon>
        <taxon>Pseudomonadati</taxon>
        <taxon>Myxococcota</taxon>
        <taxon>Polyangia</taxon>
        <taxon>Polyangiales</taxon>
        <taxon>Sandaracinaceae</taxon>
        <taxon>Sandaracinus</taxon>
    </lineage>
</organism>
<dbReference type="InterPro" id="IPR000531">
    <property type="entry name" value="Beta-barrel_TonB"/>
</dbReference>